<feature type="binding site" evidence="13">
    <location>
        <position position="220"/>
    </location>
    <ligand>
        <name>K(+)</name>
        <dbReference type="ChEBI" id="CHEBI:29103"/>
    </ligand>
</feature>
<evidence type="ECO:0000313" key="15">
    <source>
        <dbReference type="EMBL" id="MBA6413794.1"/>
    </source>
</evidence>
<evidence type="ECO:0000256" key="14">
    <source>
        <dbReference type="SAM" id="Phobius"/>
    </source>
</evidence>
<name>A0A7W2YKK0_9GAMM</name>
<evidence type="ECO:0000256" key="9">
    <source>
        <dbReference type="ARBA" id="ARBA00022989"/>
    </source>
</evidence>
<dbReference type="NCBIfam" id="TIGR00933">
    <property type="entry name" value="2a38"/>
    <property type="match status" value="1"/>
</dbReference>
<dbReference type="PANTHER" id="PTHR32024">
    <property type="entry name" value="TRK SYSTEM POTASSIUM UPTAKE PROTEIN TRKG-RELATED"/>
    <property type="match status" value="1"/>
</dbReference>
<feature type="transmembrane region" description="Helical" evidence="14">
    <location>
        <begin position="421"/>
        <end position="444"/>
    </location>
</feature>
<keyword evidence="7 14" id="KW-0812">Transmembrane</keyword>
<evidence type="ECO:0000313" key="16">
    <source>
        <dbReference type="Proteomes" id="UP000539350"/>
    </source>
</evidence>
<keyword evidence="5 12" id="KW-0997">Cell inner membrane</keyword>
<keyword evidence="9 14" id="KW-1133">Transmembrane helix</keyword>
<keyword evidence="11 12" id="KW-0472">Membrane</keyword>
<proteinExistence type="inferred from homology"/>
<keyword evidence="16" id="KW-1185">Reference proteome</keyword>
<feature type="binding site" evidence="13">
    <location>
        <position position="221"/>
    </location>
    <ligand>
        <name>K(+)</name>
        <dbReference type="ChEBI" id="CHEBI:29103"/>
    </ligand>
</feature>
<comment type="caution">
    <text evidence="15">The sequence shown here is derived from an EMBL/GenBank/DDBJ whole genome shotgun (WGS) entry which is preliminary data.</text>
</comment>
<feature type="transmembrane region" description="Helical" evidence="14">
    <location>
        <begin position="36"/>
        <end position="57"/>
    </location>
</feature>
<comment type="function">
    <text evidence="12">Low-affinity potassium transport system. Interacts with Trk system potassium uptake protein TrkA.</text>
</comment>
<feature type="binding site" evidence="13">
    <location>
        <position position="317"/>
    </location>
    <ligand>
        <name>K(+)</name>
        <dbReference type="ChEBI" id="CHEBI:29103"/>
    </ligand>
</feature>
<feature type="transmembrane region" description="Helical" evidence="14">
    <location>
        <begin position="133"/>
        <end position="161"/>
    </location>
</feature>
<evidence type="ECO:0000256" key="3">
    <source>
        <dbReference type="ARBA" id="ARBA00022448"/>
    </source>
</evidence>
<keyword evidence="10 12" id="KW-0406">Ion transport</keyword>
<dbReference type="Pfam" id="PF02386">
    <property type="entry name" value="TrkH"/>
    <property type="match status" value="1"/>
</dbReference>
<dbReference type="PIRSF" id="PIRSF006247">
    <property type="entry name" value="TrkH"/>
    <property type="match status" value="1"/>
</dbReference>
<evidence type="ECO:0000256" key="4">
    <source>
        <dbReference type="ARBA" id="ARBA00022475"/>
    </source>
</evidence>
<feature type="transmembrane region" description="Helical" evidence="14">
    <location>
        <begin position="69"/>
        <end position="90"/>
    </location>
</feature>
<feature type="transmembrane region" description="Helical" evidence="14">
    <location>
        <begin position="182"/>
        <end position="203"/>
    </location>
</feature>
<accession>A0A7W2YKK0</accession>
<dbReference type="InterPro" id="IPR004772">
    <property type="entry name" value="TrkH"/>
</dbReference>
<feature type="transmembrane region" description="Helical" evidence="14">
    <location>
        <begin position="392"/>
        <end position="415"/>
    </location>
</feature>
<feature type="binding site" evidence="13">
    <location>
        <position position="435"/>
    </location>
    <ligand>
        <name>K(+)</name>
        <dbReference type="ChEBI" id="CHEBI:29103"/>
    </ligand>
</feature>
<dbReference type="GO" id="GO:0015379">
    <property type="term" value="F:potassium:chloride symporter activity"/>
    <property type="evidence" value="ECO:0007669"/>
    <property type="project" value="InterPro"/>
</dbReference>
<comment type="similarity">
    <text evidence="2 12">Belongs to the TrkH potassium transport family.</text>
</comment>
<keyword evidence="4 12" id="KW-1003">Cell membrane</keyword>
<evidence type="ECO:0000256" key="7">
    <source>
        <dbReference type="ARBA" id="ARBA00022692"/>
    </source>
</evidence>
<dbReference type="EMBL" id="JACFXU010000017">
    <property type="protein sequence ID" value="MBA6413794.1"/>
    <property type="molecule type" value="Genomic_DNA"/>
</dbReference>
<keyword evidence="13" id="KW-0479">Metal-binding</keyword>
<dbReference type="AlphaFoldDB" id="A0A7W2YKK0"/>
<feature type="binding site" evidence="13">
    <location>
        <position position="111"/>
    </location>
    <ligand>
        <name>K(+)</name>
        <dbReference type="ChEBI" id="CHEBI:29103"/>
    </ligand>
</feature>
<evidence type="ECO:0000256" key="13">
    <source>
        <dbReference type="PIRSR" id="PIRSR006247-1"/>
    </source>
</evidence>
<evidence type="ECO:0000256" key="2">
    <source>
        <dbReference type="ARBA" id="ARBA00009137"/>
    </source>
</evidence>
<dbReference type="Proteomes" id="UP000539350">
    <property type="component" value="Unassembled WGS sequence"/>
</dbReference>
<organism evidence="15 16">
    <name type="scientific">Sediminihaliea albiluteola</name>
    <dbReference type="NCBI Taxonomy" id="2758564"/>
    <lineage>
        <taxon>Bacteria</taxon>
        <taxon>Pseudomonadati</taxon>
        <taxon>Pseudomonadota</taxon>
        <taxon>Gammaproteobacteria</taxon>
        <taxon>Cellvibrionales</taxon>
        <taxon>Halieaceae</taxon>
        <taxon>Sediminihaliea</taxon>
    </lineage>
</organism>
<evidence type="ECO:0000256" key="5">
    <source>
        <dbReference type="ARBA" id="ARBA00022519"/>
    </source>
</evidence>
<evidence type="ECO:0000256" key="12">
    <source>
        <dbReference type="PIRNR" id="PIRNR006247"/>
    </source>
</evidence>
<keyword evidence="6 12" id="KW-0633">Potassium transport</keyword>
<dbReference type="GO" id="GO:0005886">
    <property type="term" value="C:plasma membrane"/>
    <property type="evidence" value="ECO:0007669"/>
    <property type="project" value="UniProtKB-SubCell"/>
</dbReference>
<comment type="subcellular location">
    <subcellularLocation>
        <location evidence="1 12">Cell inner membrane</location>
        <topology evidence="1 12">Multi-pass membrane protein</topology>
    </subcellularLocation>
</comment>
<feature type="transmembrane region" description="Helical" evidence="14">
    <location>
        <begin position="12"/>
        <end position="30"/>
    </location>
</feature>
<feature type="binding site" evidence="13">
    <location>
        <position position="112"/>
    </location>
    <ligand>
        <name>K(+)</name>
        <dbReference type="ChEBI" id="CHEBI:29103"/>
    </ligand>
</feature>
<feature type="transmembrane region" description="Helical" evidence="14">
    <location>
        <begin position="331"/>
        <end position="353"/>
    </location>
</feature>
<dbReference type="RefSeq" id="WP_182173847.1">
    <property type="nucleotide sequence ID" value="NZ_JACFXU010000017.1"/>
</dbReference>
<dbReference type="InterPro" id="IPR003445">
    <property type="entry name" value="Cat_transpt"/>
</dbReference>
<keyword evidence="3 12" id="KW-0813">Transport</keyword>
<feature type="transmembrane region" description="Helical" evidence="14">
    <location>
        <begin position="276"/>
        <end position="298"/>
    </location>
</feature>
<feature type="transmembrane region" description="Helical" evidence="14">
    <location>
        <begin position="456"/>
        <end position="480"/>
    </location>
</feature>
<evidence type="ECO:0000256" key="10">
    <source>
        <dbReference type="ARBA" id="ARBA00023065"/>
    </source>
</evidence>
<dbReference type="GO" id="GO:0046872">
    <property type="term" value="F:metal ion binding"/>
    <property type="evidence" value="ECO:0007669"/>
    <property type="project" value="UniProtKB-KW"/>
</dbReference>
<reference evidence="15 16" key="1">
    <citation type="submission" date="2020-07" db="EMBL/GenBank/DDBJ databases">
        <title>Halieaceae bacterium, F7430, whole genome shotgun sequencing project.</title>
        <authorList>
            <person name="Jiang S."/>
            <person name="Liu Z.W."/>
            <person name="Du Z.J."/>
        </authorList>
    </citation>
    <scope>NUCLEOTIDE SEQUENCE [LARGE SCALE GENOMIC DNA]</scope>
    <source>
        <strain evidence="15 16">F7430</strain>
    </source>
</reference>
<evidence type="ECO:0000256" key="11">
    <source>
        <dbReference type="ARBA" id="ARBA00023136"/>
    </source>
</evidence>
<evidence type="ECO:0000256" key="6">
    <source>
        <dbReference type="ARBA" id="ARBA00022538"/>
    </source>
</evidence>
<feature type="transmembrane region" description="Helical" evidence="14">
    <location>
        <begin position="237"/>
        <end position="255"/>
    </location>
</feature>
<protein>
    <recommendedName>
        <fullName evidence="12">Trk system potassium uptake protein</fullName>
    </recommendedName>
</protein>
<evidence type="ECO:0000256" key="8">
    <source>
        <dbReference type="ARBA" id="ARBA00022958"/>
    </source>
</evidence>
<keyword evidence="8 12" id="KW-0630">Potassium</keyword>
<feature type="binding site" evidence="13">
    <location>
        <position position="434"/>
    </location>
    <ligand>
        <name>K(+)</name>
        <dbReference type="ChEBI" id="CHEBI:29103"/>
    </ligand>
</feature>
<dbReference type="PANTHER" id="PTHR32024:SF2">
    <property type="entry name" value="TRK SYSTEM POTASSIUM UPTAKE PROTEIN TRKG-RELATED"/>
    <property type="match status" value="1"/>
</dbReference>
<gene>
    <name evidence="15" type="ORF">H2508_11800</name>
</gene>
<feature type="binding site" evidence="13">
    <location>
        <position position="318"/>
    </location>
    <ligand>
        <name>K(+)</name>
        <dbReference type="ChEBI" id="CHEBI:29103"/>
    </ligand>
</feature>
<sequence>MHLSTTARVLGILLMLFSSAMLVPLITALLSDDHTITGFLSALCITFFSGLILWAPARHTRHELQIRDGFLITSLFWTVLGLFGSLPFMMTEGLNLSPAEAVFESISGLTTTGATVMVGLDDLPHSILIYRQLLQWLGGIGIVVVAVAVLPMLGIGGMQLYRAEIPGPSKDSKLTPRIKETAKALFSVYVALTAVCAVSYYIAGMSAFDAIGHAFSTIAIGGFSTHDASMGYFDNNAILILGSLFMFVSAINFGLHFVAWQRRTLSPYKSDSESKFFGSIMLLGITITCSFLILSGTIEPGDALVHGLFQAVSITTTTGFASENFSLWPTFLPVMLILFSFMGGCGGSTAGGIKAMRVMLIYKQGIRELKQLVHPHAVIPLKVGKHRVEATVVSAVWSFFAVYMFAFITIMLLLMATGLDFLTAFSAVAASINNLGPGLGDVAANYTSISETAKALLCFAMLLGRLEVFTLLVLFTPMFWRL</sequence>
<evidence type="ECO:0000256" key="1">
    <source>
        <dbReference type="ARBA" id="ARBA00004429"/>
    </source>
</evidence>